<dbReference type="PANTHER" id="PTHR11616:SF265">
    <property type="entry name" value="TRANSPORTER"/>
    <property type="match status" value="1"/>
</dbReference>
<organism evidence="9">
    <name type="scientific">Dendroctonus ponderosae</name>
    <name type="common">Mountain pine beetle</name>
    <dbReference type="NCBI Taxonomy" id="77166"/>
    <lineage>
        <taxon>Eukaryota</taxon>
        <taxon>Metazoa</taxon>
        <taxon>Ecdysozoa</taxon>
        <taxon>Arthropoda</taxon>
        <taxon>Hexapoda</taxon>
        <taxon>Insecta</taxon>
        <taxon>Pterygota</taxon>
        <taxon>Neoptera</taxon>
        <taxon>Endopterygota</taxon>
        <taxon>Coleoptera</taxon>
        <taxon>Polyphaga</taxon>
        <taxon>Cucujiformia</taxon>
        <taxon>Curculionidae</taxon>
        <taxon>Scolytinae</taxon>
        <taxon>Dendroctonus</taxon>
    </lineage>
</organism>
<keyword evidence="4 8" id="KW-0812">Transmembrane</keyword>
<keyword evidence="5" id="KW-0769">Symport</keyword>
<evidence type="ECO:0000256" key="3">
    <source>
        <dbReference type="ARBA" id="ARBA00022448"/>
    </source>
</evidence>
<evidence type="ECO:0000256" key="7">
    <source>
        <dbReference type="ARBA" id="ARBA00023136"/>
    </source>
</evidence>
<sequence length="208" mass="24403">MAQGSAKKERNIHRLRVLNKLFSRINVYITVILYVMHIISVFSGWDGCMFSKPFCWGGMYVFQILDSYAVSGFSLLFLIFFECIAVSWAFGVNRFYDGIKEMIGYYPTSWWKFCWIVATPMICVGVFVFNLIQWTPVKYLDYEFPFWAHLFGWFTALTSMLCIPGYIVYLWFTTPGDRQTKFRLLIRIQDDVKTLRAKTHAQVMGCPI</sequence>
<feature type="non-terminal residue" evidence="9">
    <location>
        <position position="1"/>
    </location>
</feature>
<dbReference type="GO" id="GO:0005886">
    <property type="term" value="C:plasma membrane"/>
    <property type="evidence" value="ECO:0007669"/>
    <property type="project" value="TreeGrafter"/>
</dbReference>
<dbReference type="InterPro" id="IPR000175">
    <property type="entry name" value="Na/ntran_symport"/>
</dbReference>
<dbReference type="HOGENOM" id="CLU_1322121_0_0_1"/>
<feature type="transmembrane region" description="Helical" evidence="8">
    <location>
        <begin position="21"/>
        <end position="42"/>
    </location>
</feature>
<evidence type="ECO:0000256" key="2">
    <source>
        <dbReference type="ARBA" id="ARBA00006459"/>
    </source>
</evidence>
<dbReference type="PROSITE" id="PS50267">
    <property type="entry name" value="NA_NEUROTRAN_SYMP_3"/>
    <property type="match status" value="1"/>
</dbReference>
<dbReference type="OrthoDB" id="6581954at2759"/>
<accession>N6UDU4</accession>
<comment type="subcellular location">
    <subcellularLocation>
        <location evidence="1">Membrane</location>
        <topology evidence="1">Multi-pass membrane protein</topology>
    </subcellularLocation>
</comment>
<dbReference type="GO" id="GO:0043005">
    <property type="term" value="C:neuron projection"/>
    <property type="evidence" value="ECO:0007669"/>
    <property type="project" value="TreeGrafter"/>
</dbReference>
<evidence type="ECO:0000256" key="1">
    <source>
        <dbReference type="ARBA" id="ARBA00004141"/>
    </source>
</evidence>
<dbReference type="EMBL" id="KB632399">
    <property type="protein sequence ID" value="ERL94679.1"/>
    <property type="molecule type" value="Genomic_DNA"/>
</dbReference>
<feature type="transmembrane region" description="Helical" evidence="8">
    <location>
        <begin position="113"/>
        <end position="134"/>
    </location>
</feature>
<dbReference type="Pfam" id="PF00209">
    <property type="entry name" value="SNF"/>
    <property type="match status" value="1"/>
</dbReference>
<dbReference type="PRINTS" id="PR00176">
    <property type="entry name" value="NANEUSMPORT"/>
</dbReference>
<proteinExistence type="inferred from homology"/>
<dbReference type="SUPFAM" id="SSF161070">
    <property type="entry name" value="SNF-like"/>
    <property type="match status" value="1"/>
</dbReference>
<evidence type="ECO:0000256" key="6">
    <source>
        <dbReference type="ARBA" id="ARBA00022989"/>
    </source>
</evidence>
<evidence type="ECO:0000313" key="11">
    <source>
        <dbReference type="Proteomes" id="UP000030742"/>
    </source>
</evidence>
<dbReference type="Proteomes" id="UP000030742">
    <property type="component" value="Unassembled WGS sequence"/>
</dbReference>
<dbReference type="AlphaFoldDB" id="N6UDU4"/>
<dbReference type="OMA" id="LWTITEG"/>
<evidence type="ECO:0000256" key="8">
    <source>
        <dbReference type="SAM" id="Phobius"/>
    </source>
</evidence>
<comment type="similarity">
    <text evidence="2">Belongs to the sodium:neurotransmitter symporter (SNF) (TC 2.A.22) family.</text>
</comment>
<reference evidence="9 11" key="1">
    <citation type="journal article" date="2013" name="Genome Biol.">
        <title>Draft genome of the mountain pine beetle, Dendroctonus ponderosae Hopkins, a major forest pest.</title>
        <authorList>
            <person name="Keeling C.I."/>
            <person name="Yuen M.M."/>
            <person name="Liao N.Y."/>
            <person name="Docking T.R."/>
            <person name="Chan S.K."/>
            <person name="Taylor G.A."/>
            <person name="Palmquist D.L."/>
            <person name="Jackman S.D."/>
            <person name="Nguyen A."/>
            <person name="Li M."/>
            <person name="Henderson H."/>
            <person name="Janes J.K."/>
            <person name="Zhao Y."/>
            <person name="Pandoh P."/>
            <person name="Moore R."/>
            <person name="Sperling F.A."/>
            <person name="Huber D.P."/>
            <person name="Birol I."/>
            <person name="Jones S.J."/>
            <person name="Bohlmann J."/>
        </authorList>
    </citation>
    <scope>NUCLEOTIDE SEQUENCE</scope>
</reference>
<dbReference type="InterPro" id="IPR037272">
    <property type="entry name" value="SNS_sf"/>
</dbReference>
<evidence type="ECO:0000313" key="9">
    <source>
        <dbReference type="EMBL" id="ENN76832.1"/>
    </source>
</evidence>
<evidence type="ECO:0000313" key="10">
    <source>
        <dbReference type="EMBL" id="ERL94679.1"/>
    </source>
</evidence>
<keyword evidence="6 8" id="KW-1133">Transmembrane helix</keyword>
<keyword evidence="3" id="KW-0813">Transport</keyword>
<gene>
    <name evidence="10" type="ORF">D910_11954</name>
    <name evidence="9" type="ORF">YQE_06673</name>
</gene>
<dbReference type="GO" id="GO:0005332">
    <property type="term" value="F:gamma-aminobutyric acid:sodium:chloride symporter activity"/>
    <property type="evidence" value="ECO:0007669"/>
    <property type="project" value="TreeGrafter"/>
</dbReference>
<name>N6UDU4_DENPD</name>
<protein>
    <submittedName>
        <fullName evidence="9">Uncharacterized protein</fullName>
    </submittedName>
</protein>
<dbReference type="STRING" id="77166.N6UDU4"/>
<dbReference type="PANTHER" id="PTHR11616">
    <property type="entry name" value="SODIUM/CHLORIDE DEPENDENT TRANSPORTER"/>
    <property type="match status" value="1"/>
</dbReference>
<keyword evidence="7 8" id="KW-0472">Membrane</keyword>
<feature type="transmembrane region" description="Helical" evidence="8">
    <location>
        <begin position="146"/>
        <end position="172"/>
    </location>
</feature>
<evidence type="ECO:0000256" key="4">
    <source>
        <dbReference type="ARBA" id="ARBA00022692"/>
    </source>
</evidence>
<evidence type="ECO:0000256" key="5">
    <source>
        <dbReference type="ARBA" id="ARBA00022847"/>
    </source>
</evidence>
<dbReference type="EMBL" id="KB740967">
    <property type="protein sequence ID" value="ENN76832.1"/>
    <property type="molecule type" value="Genomic_DNA"/>
</dbReference>
<feature type="transmembrane region" description="Helical" evidence="8">
    <location>
        <begin position="68"/>
        <end position="92"/>
    </location>
</feature>